<organism evidence="1 2">
    <name type="scientific">Rhodoferax antarcticus ANT.BR</name>
    <dbReference type="NCBI Taxonomy" id="1111071"/>
    <lineage>
        <taxon>Bacteria</taxon>
        <taxon>Pseudomonadati</taxon>
        <taxon>Pseudomonadota</taxon>
        <taxon>Betaproteobacteria</taxon>
        <taxon>Burkholderiales</taxon>
        <taxon>Comamonadaceae</taxon>
        <taxon>Rhodoferax</taxon>
    </lineage>
</organism>
<dbReference type="EMBL" id="MSYM01000016">
    <property type="protein sequence ID" value="OLP05610.1"/>
    <property type="molecule type" value="Genomic_DNA"/>
</dbReference>
<evidence type="ECO:0000313" key="2">
    <source>
        <dbReference type="Proteomes" id="UP000185911"/>
    </source>
</evidence>
<gene>
    <name evidence="1" type="ORF">BLL52_3278</name>
</gene>
<protein>
    <submittedName>
        <fullName evidence="1">Uncharacterized protein</fullName>
    </submittedName>
</protein>
<keyword evidence="2" id="KW-1185">Reference proteome</keyword>
<sequence>MRPSIWVMLAQAACAVRIASVPGEVRVQKAVVWCLNSL</sequence>
<comment type="caution">
    <text evidence="1">The sequence shown here is derived from an EMBL/GenBank/DDBJ whole genome shotgun (WGS) entry which is preliminary data.</text>
</comment>
<proteinExistence type="predicted"/>
<accession>A0A1Q8YCR2</accession>
<reference evidence="1 2" key="1">
    <citation type="submission" date="2017-01" db="EMBL/GenBank/DDBJ databases">
        <title>Genome sequence of Rhodoferax antarcticus ANT.BR, a psychrophilic purple nonsulfur bacterium from an Antarctic microbial mat.</title>
        <authorList>
            <person name="Baker J."/>
            <person name="Riester C."/>
            <person name="Skinner B."/>
            <person name="Newell A."/>
            <person name="Swingley W."/>
            <person name="Madigan M."/>
            <person name="Jung D."/>
            <person name="Asao M."/>
            <person name="Chen M."/>
            <person name="Loughlin P."/>
            <person name="Pan H."/>
            <person name="Lin S."/>
            <person name="Li N."/>
            <person name="Shaw J."/>
            <person name="Prado M."/>
            <person name="Sherman C."/>
            <person name="Li X."/>
            <person name="Tang J."/>
            <person name="Blankenship R."/>
            <person name="Zhao T."/>
            <person name="Touchman J."/>
            <person name="Sattley M."/>
        </authorList>
    </citation>
    <scope>NUCLEOTIDE SEQUENCE [LARGE SCALE GENOMIC DNA]</scope>
    <source>
        <strain evidence="1 2">ANT.BR</strain>
    </source>
</reference>
<name>A0A1Q8YCR2_9BURK</name>
<evidence type="ECO:0000313" key="1">
    <source>
        <dbReference type="EMBL" id="OLP05610.1"/>
    </source>
</evidence>
<dbReference type="AlphaFoldDB" id="A0A1Q8YCR2"/>
<dbReference type="Proteomes" id="UP000185911">
    <property type="component" value="Unassembled WGS sequence"/>
</dbReference>